<dbReference type="AlphaFoldDB" id="A0A9W9VPY2"/>
<dbReference type="OrthoDB" id="1933717at2759"/>
<dbReference type="CDD" id="cd05233">
    <property type="entry name" value="SDR_c"/>
    <property type="match status" value="1"/>
</dbReference>
<proteinExistence type="inferred from homology"/>
<dbReference type="PANTHER" id="PTHR42760">
    <property type="entry name" value="SHORT-CHAIN DEHYDROGENASES/REDUCTASES FAMILY MEMBER"/>
    <property type="match status" value="1"/>
</dbReference>
<evidence type="ECO:0000313" key="3">
    <source>
        <dbReference type="EMBL" id="KAJ5387148.1"/>
    </source>
</evidence>
<reference evidence="3" key="2">
    <citation type="journal article" date="2023" name="IMA Fungus">
        <title>Comparative genomic study of the Penicillium genus elucidates a diverse pangenome and 15 lateral gene transfer events.</title>
        <authorList>
            <person name="Petersen C."/>
            <person name="Sorensen T."/>
            <person name="Nielsen M.R."/>
            <person name="Sondergaard T.E."/>
            <person name="Sorensen J.L."/>
            <person name="Fitzpatrick D.A."/>
            <person name="Frisvad J.C."/>
            <person name="Nielsen K.L."/>
        </authorList>
    </citation>
    <scope>NUCLEOTIDE SEQUENCE</scope>
    <source>
        <strain evidence="3">IBT 29677</strain>
    </source>
</reference>
<name>A0A9W9VPY2_9EURO</name>
<dbReference type="EMBL" id="JAPZBU010000009">
    <property type="protein sequence ID" value="KAJ5387148.1"/>
    <property type="molecule type" value="Genomic_DNA"/>
</dbReference>
<dbReference type="Proteomes" id="UP001147747">
    <property type="component" value="Unassembled WGS sequence"/>
</dbReference>
<accession>A0A9W9VPY2</accession>
<dbReference type="GO" id="GO:0006633">
    <property type="term" value="P:fatty acid biosynthetic process"/>
    <property type="evidence" value="ECO:0007669"/>
    <property type="project" value="TreeGrafter"/>
</dbReference>
<evidence type="ECO:0000256" key="2">
    <source>
        <dbReference type="ARBA" id="ARBA00022857"/>
    </source>
</evidence>
<dbReference type="SUPFAM" id="SSF51735">
    <property type="entry name" value="NAD(P)-binding Rossmann-fold domains"/>
    <property type="match status" value="1"/>
</dbReference>
<gene>
    <name evidence="3" type="ORF">N7509_009689</name>
</gene>
<dbReference type="Gene3D" id="3.40.50.720">
    <property type="entry name" value="NAD(P)-binding Rossmann-like Domain"/>
    <property type="match status" value="1"/>
</dbReference>
<dbReference type="PRINTS" id="PR00081">
    <property type="entry name" value="GDHRDH"/>
</dbReference>
<reference evidence="3" key="1">
    <citation type="submission" date="2022-12" db="EMBL/GenBank/DDBJ databases">
        <authorList>
            <person name="Petersen C."/>
        </authorList>
    </citation>
    <scope>NUCLEOTIDE SEQUENCE</scope>
    <source>
        <strain evidence="3">IBT 29677</strain>
    </source>
</reference>
<dbReference type="GO" id="GO:0016616">
    <property type="term" value="F:oxidoreductase activity, acting on the CH-OH group of donors, NAD or NADP as acceptor"/>
    <property type="evidence" value="ECO:0007669"/>
    <property type="project" value="TreeGrafter"/>
</dbReference>
<dbReference type="GO" id="GO:0048038">
    <property type="term" value="F:quinone binding"/>
    <property type="evidence" value="ECO:0007669"/>
    <property type="project" value="TreeGrafter"/>
</dbReference>
<dbReference type="Pfam" id="PF00106">
    <property type="entry name" value="adh_short"/>
    <property type="match status" value="1"/>
</dbReference>
<dbReference type="RefSeq" id="XP_056484946.1">
    <property type="nucleotide sequence ID" value="XM_056634326.1"/>
</dbReference>
<keyword evidence="2" id="KW-0521">NADP</keyword>
<organism evidence="3 4">
    <name type="scientific">Penicillium cosmopolitanum</name>
    <dbReference type="NCBI Taxonomy" id="1131564"/>
    <lineage>
        <taxon>Eukaryota</taxon>
        <taxon>Fungi</taxon>
        <taxon>Dikarya</taxon>
        <taxon>Ascomycota</taxon>
        <taxon>Pezizomycotina</taxon>
        <taxon>Eurotiomycetes</taxon>
        <taxon>Eurotiomycetidae</taxon>
        <taxon>Eurotiales</taxon>
        <taxon>Aspergillaceae</taxon>
        <taxon>Penicillium</taxon>
    </lineage>
</organism>
<evidence type="ECO:0000256" key="1">
    <source>
        <dbReference type="ARBA" id="ARBA00006484"/>
    </source>
</evidence>
<dbReference type="InterPro" id="IPR002347">
    <property type="entry name" value="SDR_fam"/>
</dbReference>
<dbReference type="PANTHER" id="PTHR42760:SF122">
    <property type="entry name" value="NAD(P)-BINDING PROTEIN"/>
    <property type="match status" value="1"/>
</dbReference>
<comment type="caution">
    <text evidence="3">The sequence shown here is derived from an EMBL/GenBank/DDBJ whole genome shotgun (WGS) entry which is preliminary data.</text>
</comment>
<keyword evidence="4" id="KW-1185">Reference proteome</keyword>
<comment type="similarity">
    <text evidence="1">Belongs to the short-chain dehydrogenases/reductases (SDR) family.</text>
</comment>
<dbReference type="InterPro" id="IPR036291">
    <property type="entry name" value="NAD(P)-bd_dom_sf"/>
</dbReference>
<sequence>MQPPLPSLTATWHNASYPSISSSRSELSVAGKTIIVTGAGSGIGRATAVSFSRAGASNIILIGRTKSTLEETQKLLACASSVYVADITDEKRIAEVAASVGIWDILILAAAYISSPASIQDASVNDWWQNLETNLKGSLIAVKSLLPTANTTHATVIGYTAAITFPAAMLPGLSAYAISKLAIVKLMEYIVAENPSIFTAALHPGMVETDIFKASGTDPAAVPLDSVELAGDFAVWLASKEASFLNGRYVWANWDVDELKEKAGEIQSGQLLTANIQGWPFGSA</sequence>
<dbReference type="GeneID" id="81373306"/>
<evidence type="ECO:0000313" key="4">
    <source>
        <dbReference type="Proteomes" id="UP001147747"/>
    </source>
</evidence>
<protein>
    <submittedName>
        <fullName evidence="3">Uncharacterized protein</fullName>
    </submittedName>
</protein>